<dbReference type="InterPro" id="IPR011990">
    <property type="entry name" value="TPR-like_helical_dom_sf"/>
</dbReference>
<dbReference type="InterPro" id="IPR017441">
    <property type="entry name" value="Protein_kinase_ATP_BS"/>
</dbReference>
<feature type="binding site" evidence="1">
    <location>
        <position position="55"/>
    </location>
    <ligand>
        <name>ATP</name>
        <dbReference type="ChEBI" id="CHEBI:30616"/>
    </ligand>
</feature>
<comment type="caution">
    <text evidence="4">The sequence shown here is derived from an EMBL/GenBank/DDBJ whole genome shotgun (WGS) entry which is preliminary data.</text>
</comment>
<dbReference type="OrthoDB" id="2384430at2759"/>
<proteinExistence type="predicted"/>
<keyword evidence="1" id="KW-0547">Nucleotide-binding</keyword>
<evidence type="ECO:0000313" key="5">
    <source>
        <dbReference type="Proteomes" id="UP000789570"/>
    </source>
</evidence>
<dbReference type="SUPFAM" id="SSF56112">
    <property type="entry name" value="Protein kinase-like (PK-like)"/>
    <property type="match status" value="2"/>
</dbReference>
<dbReference type="PROSITE" id="PS00107">
    <property type="entry name" value="PROTEIN_KINASE_ATP"/>
    <property type="match status" value="1"/>
</dbReference>
<dbReference type="Pfam" id="PF07714">
    <property type="entry name" value="PK_Tyr_Ser-Thr"/>
    <property type="match status" value="1"/>
</dbReference>
<dbReference type="Gene3D" id="1.10.510.10">
    <property type="entry name" value="Transferase(Phosphotransferase) domain 1"/>
    <property type="match status" value="3"/>
</dbReference>
<feature type="domain" description="Protein kinase" evidence="3">
    <location>
        <begin position="27"/>
        <end position="313"/>
    </location>
</feature>
<dbReference type="GO" id="GO:0005524">
    <property type="term" value="F:ATP binding"/>
    <property type="evidence" value="ECO:0007669"/>
    <property type="project" value="UniProtKB-UniRule"/>
</dbReference>
<dbReference type="InterPro" id="IPR000719">
    <property type="entry name" value="Prot_kinase_dom"/>
</dbReference>
<sequence>MQVKLLSECFEKSIDTKEITLYNHTDFKNKTEVGSGAFASVFTVNLKNETFAIKKFNKITSMKEIVNEIELMKKVNSHPNIIKFWGITIHSSGVLFWELTSRSPPFDTENFNMADIFIGKREKPIPNTNSKFVELYEKCWHHNSDKRPNIRQVILELNNIATENTYYIKVDNDNMDIDEKQLHEEMIINEEHNLVVPDDLTGYTFNKNNSSSAYRNLYIPPFNKVNMQGLNQKIDFSSIDAQNIIGSKDYNLKYDRVKFIYEVIEKALSLLDTKAFKITDDRAQFLRDIIQKDNTLTKKEKLIAIEITDPPYFFIVFTIRKAISLLDPKIYTSNRLRFLQDIIQEDDILADSEKAIAIKLTNSELDRINKIFKEMKTPLDPEIHKIMNEITQLVLDSIQKDDTYHDYASREFKWETFKSKKRQSTDNNDTTNRERVEDTPQSQDDNGVSGASNIMTNEAASEICVASTKDIFNGKREKPILNTNSKFVELYEKCWQLEPVERPNISQVILELNNIREDDDIKSTWMPLKDRKNSLSSNNIDSKYPRIKVSLDDSVMDVDSSSLPSMDYSQETIFQYENKVSSELKMHLNNNLEKEMEAEHNKQLCSALLQRYNCAIAAVRDLNIRKTENMKDELATIQHDVSQIKDILTVVHGVSEDNQSQQKFLTEMDRSANILINQDHKVRIANFGLSKKFSDITRNISHNPENIRYMSPEKLLYDKNNDKRKKVPYDTKCEIFSVGALLWEIAELRKPHSDLDKSEILGSIRKRIQEKYYEPFSDDVPSEWKQIVSRGPRQYTSSNSNFENKASTPNYSSEIYKENISTNNNQSSSPVTFKILPVGDAIREHKSSNGSKLVAWNSFKFHSITNVEAKYWVGYYYFHHGEDIPELQPINEEERIKNAIDIFKETADKGNPSAQLRYGMHLWQKENNYIEAFKYLKNSANSKDPAAMFIVGKAYWNGINGIVQDKALGAQYLRSAALAAHPKAKKLCSEYGISF</sequence>
<dbReference type="InterPro" id="IPR051681">
    <property type="entry name" value="Ser/Thr_Kinases-Pseudokinases"/>
</dbReference>
<accession>A0A9N8ZF33</accession>
<evidence type="ECO:0000256" key="2">
    <source>
        <dbReference type="SAM" id="MobiDB-lite"/>
    </source>
</evidence>
<keyword evidence="1" id="KW-0067">ATP-binding</keyword>
<evidence type="ECO:0000256" key="1">
    <source>
        <dbReference type="PROSITE-ProRule" id="PRU10141"/>
    </source>
</evidence>
<dbReference type="SUPFAM" id="SSF81901">
    <property type="entry name" value="HCP-like"/>
    <property type="match status" value="1"/>
</dbReference>
<feature type="region of interest" description="Disordered" evidence="2">
    <location>
        <begin position="418"/>
        <end position="452"/>
    </location>
</feature>
<organism evidence="4 5">
    <name type="scientific">Funneliformis caledonium</name>
    <dbReference type="NCBI Taxonomy" id="1117310"/>
    <lineage>
        <taxon>Eukaryota</taxon>
        <taxon>Fungi</taxon>
        <taxon>Fungi incertae sedis</taxon>
        <taxon>Mucoromycota</taxon>
        <taxon>Glomeromycotina</taxon>
        <taxon>Glomeromycetes</taxon>
        <taxon>Glomerales</taxon>
        <taxon>Glomeraceae</taxon>
        <taxon>Funneliformis</taxon>
    </lineage>
</organism>
<dbReference type="Pfam" id="PF00069">
    <property type="entry name" value="Pkinase"/>
    <property type="match status" value="1"/>
</dbReference>
<dbReference type="SMART" id="SM00671">
    <property type="entry name" value="SEL1"/>
    <property type="match status" value="2"/>
</dbReference>
<dbReference type="PROSITE" id="PS50011">
    <property type="entry name" value="PROTEIN_KINASE_DOM"/>
    <property type="match status" value="2"/>
</dbReference>
<dbReference type="GO" id="GO:0004674">
    <property type="term" value="F:protein serine/threonine kinase activity"/>
    <property type="evidence" value="ECO:0007669"/>
    <property type="project" value="TreeGrafter"/>
</dbReference>
<dbReference type="Gene3D" id="1.25.40.10">
    <property type="entry name" value="Tetratricopeptide repeat domain"/>
    <property type="match status" value="1"/>
</dbReference>
<feature type="domain" description="Protein kinase" evidence="3">
    <location>
        <begin position="494"/>
        <end position="811"/>
    </location>
</feature>
<protein>
    <submittedName>
        <fullName evidence="4">214_t:CDS:1</fullName>
    </submittedName>
</protein>
<dbReference type="InterPro" id="IPR001245">
    <property type="entry name" value="Ser-Thr/Tyr_kinase_cat_dom"/>
</dbReference>
<reference evidence="4" key="1">
    <citation type="submission" date="2021-06" db="EMBL/GenBank/DDBJ databases">
        <authorList>
            <person name="Kallberg Y."/>
            <person name="Tangrot J."/>
            <person name="Rosling A."/>
        </authorList>
    </citation>
    <scope>NUCLEOTIDE SEQUENCE</scope>
    <source>
        <strain evidence="4">UK204</strain>
    </source>
</reference>
<evidence type="ECO:0000259" key="3">
    <source>
        <dbReference type="PROSITE" id="PS50011"/>
    </source>
</evidence>
<feature type="compositionally biased region" description="Polar residues" evidence="2">
    <location>
        <begin position="439"/>
        <end position="452"/>
    </location>
</feature>
<gene>
    <name evidence="4" type="ORF">FCALED_LOCUS3426</name>
</gene>
<dbReference type="InterPro" id="IPR006597">
    <property type="entry name" value="Sel1-like"/>
</dbReference>
<dbReference type="Gene3D" id="3.30.200.20">
    <property type="entry name" value="Phosphorylase Kinase, domain 1"/>
    <property type="match status" value="1"/>
</dbReference>
<name>A0A9N8ZF33_9GLOM</name>
<dbReference type="EMBL" id="CAJVPQ010000597">
    <property type="protein sequence ID" value="CAG8495329.1"/>
    <property type="molecule type" value="Genomic_DNA"/>
</dbReference>
<dbReference type="Proteomes" id="UP000789570">
    <property type="component" value="Unassembled WGS sequence"/>
</dbReference>
<evidence type="ECO:0000313" key="4">
    <source>
        <dbReference type="EMBL" id="CAG8495329.1"/>
    </source>
</evidence>
<dbReference type="InterPro" id="IPR011009">
    <property type="entry name" value="Kinase-like_dom_sf"/>
</dbReference>
<dbReference type="PANTHER" id="PTHR44329">
    <property type="entry name" value="SERINE/THREONINE-PROTEIN KINASE TNNI3K-RELATED"/>
    <property type="match status" value="1"/>
</dbReference>
<keyword evidence="5" id="KW-1185">Reference proteome</keyword>
<dbReference type="AlphaFoldDB" id="A0A9N8ZF33"/>